<reference evidence="1" key="1">
    <citation type="submission" date="2023-03" db="EMBL/GenBank/DDBJ databases">
        <authorList>
            <person name="Julca I."/>
        </authorList>
    </citation>
    <scope>NUCLEOTIDE SEQUENCE</scope>
</reference>
<organism evidence="1 2">
    <name type="scientific">Oldenlandia corymbosa var. corymbosa</name>
    <dbReference type="NCBI Taxonomy" id="529605"/>
    <lineage>
        <taxon>Eukaryota</taxon>
        <taxon>Viridiplantae</taxon>
        <taxon>Streptophyta</taxon>
        <taxon>Embryophyta</taxon>
        <taxon>Tracheophyta</taxon>
        <taxon>Spermatophyta</taxon>
        <taxon>Magnoliopsida</taxon>
        <taxon>eudicotyledons</taxon>
        <taxon>Gunneridae</taxon>
        <taxon>Pentapetalae</taxon>
        <taxon>asterids</taxon>
        <taxon>lamiids</taxon>
        <taxon>Gentianales</taxon>
        <taxon>Rubiaceae</taxon>
        <taxon>Rubioideae</taxon>
        <taxon>Spermacoceae</taxon>
        <taxon>Hedyotis-Oldenlandia complex</taxon>
        <taxon>Oldenlandia</taxon>
    </lineage>
</organism>
<gene>
    <name evidence="1" type="ORF">OLC1_LOCUS13841</name>
</gene>
<keyword evidence="2" id="KW-1185">Reference proteome</keyword>
<evidence type="ECO:0000313" key="1">
    <source>
        <dbReference type="EMBL" id="CAI9105063.1"/>
    </source>
</evidence>
<protein>
    <submittedName>
        <fullName evidence="1">OLC1v1003912C1</fullName>
    </submittedName>
</protein>
<name>A0AAV1DBV1_OLDCO</name>
<accession>A0AAV1DBV1</accession>
<dbReference type="EMBL" id="OX459122">
    <property type="protein sequence ID" value="CAI9105063.1"/>
    <property type="molecule type" value="Genomic_DNA"/>
</dbReference>
<dbReference type="Proteomes" id="UP001161247">
    <property type="component" value="Chromosome 5"/>
</dbReference>
<dbReference type="AlphaFoldDB" id="A0AAV1DBV1"/>
<evidence type="ECO:0000313" key="2">
    <source>
        <dbReference type="Proteomes" id="UP001161247"/>
    </source>
</evidence>
<proteinExistence type="predicted"/>
<sequence length="122" mass="13760">MGAIRKQPLVMSLPAKLKPPLREGNDVFCFPDLEPPVLKYRHNAVITGYLTAFGTVFLECQQSYGVDFGNKGIAYVPIDAVHKHLLITPMLRKQDSPFLPGREMTSFRRRNGILQEEEGLAF</sequence>